<dbReference type="CDD" id="cd05373">
    <property type="entry name" value="SDR_c10"/>
    <property type="match status" value="1"/>
</dbReference>
<proteinExistence type="predicted"/>
<dbReference type="PANTHER" id="PTHR43431">
    <property type="entry name" value="OXIDOREDUCTASE, SHORT CHAIN DEHYDROGENASE/REDUCTASE FAMILY (AFU_ORTHOLOGUE AFUA_5G14000)"/>
    <property type="match status" value="1"/>
</dbReference>
<sequence>MSNESTKGRRAALIIGAGDATGGAIARRFAREGLVACVVRRQADKLEPLIRQIEAEGGVAVGFGSDARKEEDVIDVVSRIEQEIGQIEVMVFNIGANVPCSILEETARKYYKIWEMACFGGFLFGREVAKRMVGRARGTIIFTGATAAMRGSANFAAFAGAKHALRALAQSMARELGPKNIHVAHVVVDGAIDTEFIRENFPERYATKAEDGILNPDHIAENYWYLHTQPRDAWTHELDLRPWRETW</sequence>
<dbReference type="InterPro" id="IPR036291">
    <property type="entry name" value="NAD(P)-bd_dom_sf"/>
</dbReference>
<dbReference type="Pfam" id="PF00106">
    <property type="entry name" value="adh_short"/>
    <property type="match status" value="1"/>
</dbReference>
<dbReference type="PRINTS" id="PR00081">
    <property type="entry name" value="GDHRDH"/>
</dbReference>
<dbReference type="AlphaFoldDB" id="A0A6J5DHC2"/>
<dbReference type="Proteomes" id="UP000494330">
    <property type="component" value="Unassembled WGS sequence"/>
</dbReference>
<dbReference type="RefSeq" id="WP_031401205.1">
    <property type="nucleotide sequence ID" value="NZ_CABVQD010000016.1"/>
</dbReference>
<dbReference type="EMBL" id="CABVQD010000016">
    <property type="protein sequence ID" value="VWB95172.1"/>
    <property type="molecule type" value="Genomic_DNA"/>
</dbReference>
<name>A0A6J5DHC2_9BURK</name>
<reference evidence="1 2" key="1">
    <citation type="submission" date="2019-09" db="EMBL/GenBank/DDBJ databases">
        <authorList>
            <person name="Depoorter E."/>
        </authorList>
    </citation>
    <scope>NUCLEOTIDE SEQUENCE [LARGE SCALE GENOMIC DNA]</scope>
    <source>
        <strain evidence="1">LMG 30113</strain>
    </source>
</reference>
<accession>A0A6J5DHC2</accession>
<protein>
    <submittedName>
        <fullName evidence="1">Short chain dehydrogenase/reductase family oxidoreductase</fullName>
    </submittedName>
</protein>
<gene>
    <name evidence="1" type="ORF">BPA30113_04442</name>
</gene>
<organism evidence="1 2">
    <name type="scientific">Burkholderia paludis</name>
    <dbReference type="NCBI Taxonomy" id="1506587"/>
    <lineage>
        <taxon>Bacteria</taxon>
        <taxon>Pseudomonadati</taxon>
        <taxon>Pseudomonadota</taxon>
        <taxon>Betaproteobacteria</taxon>
        <taxon>Burkholderiales</taxon>
        <taxon>Burkholderiaceae</taxon>
        <taxon>Burkholderia</taxon>
        <taxon>Burkholderia cepacia complex</taxon>
    </lineage>
</organism>
<dbReference type="PANTHER" id="PTHR43431:SF7">
    <property type="entry name" value="OXIDOREDUCTASE, SHORT CHAIN DEHYDROGENASE_REDUCTASE FAMILY (AFU_ORTHOLOGUE AFUA_5G14000)"/>
    <property type="match status" value="1"/>
</dbReference>
<evidence type="ECO:0000313" key="1">
    <source>
        <dbReference type="EMBL" id="VWB95172.1"/>
    </source>
</evidence>
<keyword evidence="2" id="KW-1185">Reference proteome</keyword>
<dbReference type="SUPFAM" id="SSF51735">
    <property type="entry name" value="NAD(P)-binding Rossmann-fold domains"/>
    <property type="match status" value="1"/>
</dbReference>
<dbReference type="InterPro" id="IPR002347">
    <property type="entry name" value="SDR_fam"/>
</dbReference>
<dbReference type="Gene3D" id="3.40.50.720">
    <property type="entry name" value="NAD(P)-binding Rossmann-like Domain"/>
    <property type="match status" value="1"/>
</dbReference>
<evidence type="ECO:0000313" key="2">
    <source>
        <dbReference type="Proteomes" id="UP000494330"/>
    </source>
</evidence>